<evidence type="ECO:0000256" key="1">
    <source>
        <dbReference type="SAM" id="MobiDB-lite"/>
    </source>
</evidence>
<dbReference type="AlphaFoldDB" id="A0A9P9KW96"/>
<dbReference type="Proteomes" id="UP000720189">
    <property type="component" value="Unassembled WGS sequence"/>
</dbReference>
<protein>
    <recommendedName>
        <fullName evidence="5">Polyketide synthase</fullName>
    </recommendedName>
</protein>
<dbReference type="GeneID" id="70219272"/>
<keyword evidence="2" id="KW-0732">Signal</keyword>
<dbReference type="EMBL" id="JAGMUX010000001">
    <property type="protein sequence ID" value="KAH7269607.1"/>
    <property type="molecule type" value="Genomic_DNA"/>
</dbReference>
<evidence type="ECO:0000313" key="3">
    <source>
        <dbReference type="EMBL" id="KAH7269607.1"/>
    </source>
</evidence>
<feature type="chain" id="PRO_5040313830" description="Polyketide synthase" evidence="2">
    <location>
        <begin position="25"/>
        <end position="132"/>
    </location>
</feature>
<name>A0A9P9KW96_FUSRE</name>
<reference evidence="3" key="1">
    <citation type="journal article" date="2021" name="Nat. Commun.">
        <title>Genetic determinants of endophytism in the Arabidopsis root mycobiome.</title>
        <authorList>
            <person name="Mesny F."/>
            <person name="Miyauchi S."/>
            <person name="Thiergart T."/>
            <person name="Pickel B."/>
            <person name="Atanasova L."/>
            <person name="Karlsson M."/>
            <person name="Huettel B."/>
            <person name="Barry K.W."/>
            <person name="Haridas S."/>
            <person name="Chen C."/>
            <person name="Bauer D."/>
            <person name="Andreopoulos W."/>
            <person name="Pangilinan J."/>
            <person name="LaButti K."/>
            <person name="Riley R."/>
            <person name="Lipzen A."/>
            <person name="Clum A."/>
            <person name="Drula E."/>
            <person name="Henrissat B."/>
            <person name="Kohler A."/>
            <person name="Grigoriev I.V."/>
            <person name="Martin F.M."/>
            <person name="Hacquard S."/>
        </authorList>
    </citation>
    <scope>NUCLEOTIDE SEQUENCE</scope>
    <source>
        <strain evidence="3">MPI-CAGE-AT-0023</strain>
    </source>
</reference>
<feature type="region of interest" description="Disordered" evidence="1">
    <location>
        <begin position="66"/>
        <end position="86"/>
    </location>
</feature>
<feature type="compositionally biased region" description="Basic residues" evidence="1">
    <location>
        <begin position="66"/>
        <end position="75"/>
    </location>
</feature>
<evidence type="ECO:0000313" key="4">
    <source>
        <dbReference type="Proteomes" id="UP000720189"/>
    </source>
</evidence>
<keyword evidence="4" id="KW-1185">Reference proteome</keyword>
<dbReference type="RefSeq" id="XP_046056375.1">
    <property type="nucleotide sequence ID" value="XM_046189318.1"/>
</dbReference>
<evidence type="ECO:0008006" key="5">
    <source>
        <dbReference type="Google" id="ProtNLM"/>
    </source>
</evidence>
<organism evidence="3 4">
    <name type="scientific">Fusarium redolens</name>
    <dbReference type="NCBI Taxonomy" id="48865"/>
    <lineage>
        <taxon>Eukaryota</taxon>
        <taxon>Fungi</taxon>
        <taxon>Dikarya</taxon>
        <taxon>Ascomycota</taxon>
        <taxon>Pezizomycotina</taxon>
        <taxon>Sordariomycetes</taxon>
        <taxon>Hypocreomycetidae</taxon>
        <taxon>Hypocreales</taxon>
        <taxon>Nectriaceae</taxon>
        <taxon>Fusarium</taxon>
        <taxon>Fusarium redolens species complex</taxon>
    </lineage>
</organism>
<proteinExistence type="predicted"/>
<comment type="caution">
    <text evidence="3">The sequence shown here is derived from an EMBL/GenBank/DDBJ whole genome shotgun (WGS) entry which is preliminary data.</text>
</comment>
<gene>
    <name evidence="3" type="ORF">BKA55DRAFT_532258</name>
</gene>
<accession>A0A9P9KW96</accession>
<sequence length="132" mass="14453">MEARNRARLGLGLWWCLLLRRTKIVTFFDAGAESDVIKTPLGSERVTCLRSTSCILRASAKDPHLCIRRGPHRPPRTGLTPDAVHDHQASVESSAALAQVWGLFGGQWVGERALKLSDPPAVSSPKDKGDKE</sequence>
<feature type="signal peptide" evidence="2">
    <location>
        <begin position="1"/>
        <end position="24"/>
    </location>
</feature>
<dbReference type="OrthoDB" id="10601847at2759"/>
<evidence type="ECO:0000256" key="2">
    <source>
        <dbReference type="SAM" id="SignalP"/>
    </source>
</evidence>